<dbReference type="PANTHER" id="PTHR10655">
    <property type="entry name" value="LYSOPHOSPHOLIPASE-RELATED"/>
    <property type="match status" value="1"/>
</dbReference>
<dbReference type="AlphaFoldDB" id="A0A316HD89"/>
<evidence type="ECO:0000256" key="2">
    <source>
        <dbReference type="ARBA" id="ARBA00022801"/>
    </source>
</evidence>
<dbReference type="SUPFAM" id="SSF53474">
    <property type="entry name" value="alpha/beta-Hydrolases"/>
    <property type="match status" value="1"/>
</dbReference>
<protein>
    <submittedName>
        <fullName evidence="4">Phospholipase/carboxylesterase</fullName>
    </submittedName>
</protein>
<keyword evidence="2" id="KW-0378">Hydrolase</keyword>
<keyword evidence="5" id="KW-1185">Reference proteome</keyword>
<dbReference type="InterPro" id="IPR029058">
    <property type="entry name" value="AB_hydrolase_fold"/>
</dbReference>
<dbReference type="InterPro" id="IPR050565">
    <property type="entry name" value="LYPA1-2/EST-like"/>
</dbReference>
<evidence type="ECO:0000313" key="5">
    <source>
        <dbReference type="Proteomes" id="UP000245678"/>
    </source>
</evidence>
<name>A0A316HD89_9SPHI</name>
<organism evidence="4 5">
    <name type="scientific">Mucilaginibacter oryzae</name>
    <dbReference type="NCBI Taxonomy" id="468058"/>
    <lineage>
        <taxon>Bacteria</taxon>
        <taxon>Pseudomonadati</taxon>
        <taxon>Bacteroidota</taxon>
        <taxon>Sphingobacteriia</taxon>
        <taxon>Sphingobacteriales</taxon>
        <taxon>Sphingobacteriaceae</taxon>
        <taxon>Mucilaginibacter</taxon>
    </lineage>
</organism>
<dbReference type="InterPro" id="IPR003140">
    <property type="entry name" value="PLipase/COase/thioEstase"/>
</dbReference>
<gene>
    <name evidence="4" type="ORF">LX99_02330</name>
</gene>
<dbReference type="GO" id="GO:0016787">
    <property type="term" value="F:hydrolase activity"/>
    <property type="evidence" value="ECO:0007669"/>
    <property type="project" value="UniProtKB-KW"/>
</dbReference>
<feature type="domain" description="Phospholipase/carboxylesterase/thioesterase" evidence="3">
    <location>
        <begin position="14"/>
        <end position="204"/>
    </location>
</feature>
<dbReference type="PANTHER" id="PTHR10655:SF17">
    <property type="entry name" value="LYSOPHOSPHOLIPASE-LIKE PROTEIN 1"/>
    <property type="match status" value="1"/>
</dbReference>
<evidence type="ECO:0000313" key="4">
    <source>
        <dbReference type="EMBL" id="PWK78486.1"/>
    </source>
</evidence>
<dbReference type="RefSeq" id="WP_109608080.1">
    <property type="nucleotide sequence ID" value="NZ_QGHA01000003.1"/>
</dbReference>
<sequence>MYRHTKQVVSAGIPAEQAKKAIIMLHGRGASASGIISLKDHLDLQDFAIVGPQATEHSWYPYSFMAPVENNQPALDSALEVISDTVDDLKQQGIAQENIYFLGFSQGACLTLEYTTRNAGKYGGIIAFTGGLIGEKLVNENYQGNFDNTPVLITTGDPDPHVPVSRVNESVDVLKILNADVTLKIYKGRPHTITGEELEVANAILKR</sequence>
<dbReference type="Gene3D" id="3.40.50.1820">
    <property type="entry name" value="alpha/beta hydrolase"/>
    <property type="match status" value="1"/>
</dbReference>
<proteinExistence type="inferred from homology"/>
<comment type="similarity">
    <text evidence="1">Belongs to the AB hydrolase superfamily. AB hydrolase 2 family.</text>
</comment>
<dbReference type="Pfam" id="PF02230">
    <property type="entry name" value="Abhydrolase_2"/>
    <property type="match status" value="1"/>
</dbReference>
<reference evidence="4 5" key="1">
    <citation type="submission" date="2018-05" db="EMBL/GenBank/DDBJ databases">
        <title>Genomic Encyclopedia of Archaeal and Bacterial Type Strains, Phase II (KMG-II): from individual species to whole genera.</title>
        <authorList>
            <person name="Goeker M."/>
        </authorList>
    </citation>
    <scope>NUCLEOTIDE SEQUENCE [LARGE SCALE GENOMIC DNA]</scope>
    <source>
        <strain evidence="4 5">DSM 19975</strain>
    </source>
</reference>
<accession>A0A316HD89</accession>
<dbReference type="Proteomes" id="UP000245678">
    <property type="component" value="Unassembled WGS sequence"/>
</dbReference>
<comment type="caution">
    <text evidence="4">The sequence shown here is derived from an EMBL/GenBank/DDBJ whole genome shotgun (WGS) entry which is preliminary data.</text>
</comment>
<evidence type="ECO:0000256" key="1">
    <source>
        <dbReference type="ARBA" id="ARBA00006499"/>
    </source>
</evidence>
<dbReference type="EMBL" id="QGHA01000003">
    <property type="protein sequence ID" value="PWK78486.1"/>
    <property type="molecule type" value="Genomic_DNA"/>
</dbReference>
<evidence type="ECO:0000259" key="3">
    <source>
        <dbReference type="Pfam" id="PF02230"/>
    </source>
</evidence>